<dbReference type="PANTHER" id="PTHR24198">
    <property type="entry name" value="ANKYRIN REPEAT AND PROTEIN KINASE DOMAIN-CONTAINING PROTEIN"/>
    <property type="match status" value="1"/>
</dbReference>
<dbReference type="PROSITE" id="PS50088">
    <property type="entry name" value="ANK_REPEAT"/>
    <property type="match status" value="2"/>
</dbReference>
<feature type="repeat" description="ANK" evidence="3">
    <location>
        <begin position="146"/>
        <end position="178"/>
    </location>
</feature>
<organism evidence="4">
    <name type="scientific">Eutreptiella gymnastica</name>
    <dbReference type="NCBI Taxonomy" id="73025"/>
    <lineage>
        <taxon>Eukaryota</taxon>
        <taxon>Discoba</taxon>
        <taxon>Euglenozoa</taxon>
        <taxon>Euglenida</taxon>
        <taxon>Spirocuta</taxon>
        <taxon>Euglenophyceae</taxon>
        <taxon>Eutreptiales</taxon>
        <taxon>Eutreptiaceae</taxon>
        <taxon>Eutreptiella</taxon>
    </lineage>
</organism>
<dbReference type="InterPro" id="IPR036770">
    <property type="entry name" value="Ankyrin_rpt-contain_sf"/>
</dbReference>
<reference evidence="4" key="1">
    <citation type="submission" date="2021-01" db="EMBL/GenBank/DDBJ databases">
        <authorList>
            <person name="Corre E."/>
            <person name="Pelletier E."/>
            <person name="Niang G."/>
            <person name="Scheremetjew M."/>
            <person name="Finn R."/>
            <person name="Kale V."/>
            <person name="Holt S."/>
            <person name="Cochrane G."/>
            <person name="Meng A."/>
            <person name="Brown T."/>
            <person name="Cohen L."/>
        </authorList>
    </citation>
    <scope>NUCLEOTIDE SEQUENCE</scope>
    <source>
        <strain evidence="4">CCMP1594</strain>
    </source>
</reference>
<dbReference type="Pfam" id="PF12796">
    <property type="entry name" value="Ank_2"/>
    <property type="match status" value="1"/>
</dbReference>
<protein>
    <submittedName>
        <fullName evidence="4">Uncharacterized protein</fullName>
    </submittedName>
</protein>
<dbReference type="EMBL" id="HBJA01082473">
    <property type="protein sequence ID" value="CAE0817647.1"/>
    <property type="molecule type" value="Transcribed_RNA"/>
</dbReference>
<dbReference type="SMART" id="SM00248">
    <property type="entry name" value="ANK"/>
    <property type="match status" value="6"/>
</dbReference>
<sequence>MPAPMTGTMSGTMTGTRRLRNETVEAQHAATMGGDHSAKALKGVPYGKPPPLDNTMRSLRQTITSPFAKSGKEAEPEIKGSLCDAAALGDIALMTMLLAAGKSLAETDPFGCTPLHHACTSGKLNVLRFLLEQHADEVDINAVTEAHLTPLMCAANNGHLAIVQRLITNGADLLAVSNAGLTAADFAHQKYHNQIAAALDREMVKHMKVKDIFAAVTAPDMVFLKYTLHNKLASPNAVQGDLRRTLLMAACTTVAPDVSDAIRFLLQQPDMDPNAVDADGNTALHLVLSNPEVPLTTLEQLVDCPRVALSVPGPGGLTPFLLAVDLNRRDALPVLARRPLDLNVNGRDAKNRRVDHIAQERQLDDMVPFLKSVLPLGALRLKDLPVEEEEEEEKEED</sequence>
<feature type="repeat" description="ANK" evidence="3">
    <location>
        <begin position="110"/>
        <end position="136"/>
    </location>
</feature>
<name>A0A7S4LB20_9EUGL</name>
<evidence type="ECO:0000256" key="1">
    <source>
        <dbReference type="ARBA" id="ARBA00022737"/>
    </source>
</evidence>
<evidence type="ECO:0000313" key="4">
    <source>
        <dbReference type="EMBL" id="CAE0817647.1"/>
    </source>
</evidence>
<proteinExistence type="predicted"/>
<dbReference type="PRINTS" id="PR01415">
    <property type="entry name" value="ANKYRIN"/>
</dbReference>
<accession>A0A7S4LB20</accession>
<evidence type="ECO:0000256" key="2">
    <source>
        <dbReference type="ARBA" id="ARBA00023043"/>
    </source>
</evidence>
<dbReference type="PROSITE" id="PS50297">
    <property type="entry name" value="ANK_REP_REGION"/>
    <property type="match status" value="2"/>
</dbReference>
<dbReference type="Gene3D" id="1.25.40.20">
    <property type="entry name" value="Ankyrin repeat-containing domain"/>
    <property type="match status" value="2"/>
</dbReference>
<evidence type="ECO:0000256" key="3">
    <source>
        <dbReference type="PROSITE-ProRule" id="PRU00023"/>
    </source>
</evidence>
<gene>
    <name evidence="4" type="ORF">EGYM00163_LOCUS28815</name>
</gene>
<dbReference type="InterPro" id="IPR002110">
    <property type="entry name" value="Ankyrin_rpt"/>
</dbReference>
<dbReference type="SUPFAM" id="SSF48403">
    <property type="entry name" value="Ankyrin repeat"/>
    <property type="match status" value="1"/>
</dbReference>
<dbReference type="PANTHER" id="PTHR24198:SF165">
    <property type="entry name" value="ANKYRIN REPEAT-CONTAINING PROTEIN-RELATED"/>
    <property type="match status" value="1"/>
</dbReference>
<keyword evidence="1" id="KW-0677">Repeat</keyword>
<dbReference type="AlphaFoldDB" id="A0A7S4LB20"/>
<keyword evidence="2 3" id="KW-0040">ANK repeat</keyword>